<dbReference type="InterPro" id="IPR034646">
    <property type="entry name" value="ADCK3_dom"/>
</dbReference>
<dbReference type="GO" id="GO:0006744">
    <property type="term" value="P:ubiquinone biosynthetic process"/>
    <property type="evidence" value="ECO:0007669"/>
    <property type="project" value="TreeGrafter"/>
</dbReference>
<dbReference type="PANTHER" id="PTHR43851:SF3">
    <property type="entry name" value="COENZYME Q8"/>
    <property type="match status" value="1"/>
</dbReference>
<evidence type="ECO:0000256" key="2">
    <source>
        <dbReference type="ARBA" id="ARBA00009670"/>
    </source>
</evidence>
<protein>
    <recommendedName>
        <fullName evidence="6">ABC1 atypical kinase-like domain-containing protein</fullName>
    </recommendedName>
</protein>
<dbReference type="GO" id="GO:0005524">
    <property type="term" value="F:ATP binding"/>
    <property type="evidence" value="ECO:0007669"/>
    <property type="project" value="UniProtKB-KW"/>
</dbReference>
<evidence type="ECO:0000256" key="1">
    <source>
        <dbReference type="ARBA" id="ARBA00004749"/>
    </source>
</evidence>
<feature type="domain" description="ABC1 atypical kinase-like" evidence="6">
    <location>
        <begin position="332"/>
        <end position="572"/>
    </location>
</feature>
<evidence type="ECO:0000313" key="7">
    <source>
        <dbReference type="EMBL" id="KAK7582727.1"/>
    </source>
</evidence>
<dbReference type="SUPFAM" id="SSF56112">
    <property type="entry name" value="Protein kinase-like (PK-like)"/>
    <property type="match status" value="1"/>
</dbReference>
<reference evidence="7 8" key="1">
    <citation type="submission" date="2024-03" db="EMBL/GenBank/DDBJ databases">
        <title>Adaptation during the transition from Ophiocordyceps entomopathogen to insect associate is accompanied by gene loss and intensified selection.</title>
        <authorList>
            <person name="Ward C.M."/>
            <person name="Onetto C.A."/>
            <person name="Borneman A.R."/>
        </authorList>
    </citation>
    <scope>NUCLEOTIDE SEQUENCE [LARGE SCALE GENOMIC DNA]</scope>
    <source>
        <strain evidence="7">AWRI1</strain>
        <tissue evidence="7">Single Adult Female</tissue>
    </source>
</reference>
<dbReference type="AlphaFoldDB" id="A0AAN9TG62"/>
<organism evidence="7 8">
    <name type="scientific">Parthenolecanium corni</name>
    <dbReference type="NCBI Taxonomy" id="536013"/>
    <lineage>
        <taxon>Eukaryota</taxon>
        <taxon>Metazoa</taxon>
        <taxon>Ecdysozoa</taxon>
        <taxon>Arthropoda</taxon>
        <taxon>Hexapoda</taxon>
        <taxon>Insecta</taxon>
        <taxon>Pterygota</taxon>
        <taxon>Neoptera</taxon>
        <taxon>Paraneoptera</taxon>
        <taxon>Hemiptera</taxon>
        <taxon>Sternorrhyncha</taxon>
        <taxon>Coccoidea</taxon>
        <taxon>Coccidae</taxon>
        <taxon>Parthenolecanium</taxon>
    </lineage>
</organism>
<dbReference type="Pfam" id="PF03109">
    <property type="entry name" value="ABC1"/>
    <property type="match status" value="1"/>
</dbReference>
<evidence type="ECO:0000313" key="8">
    <source>
        <dbReference type="Proteomes" id="UP001367676"/>
    </source>
</evidence>
<keyword evidence="5" id="KW-0067">ATP-binding</keyword>
<name>A0AAN9TG62_9HEMI</name>
<comment type="similarity">
    <text evidence="2">Belongs to the protein kinase superfamily. ADCK protein kinase family.</text>
</comment>
<dbReference type="GO" id="GO:0016740">
    <property type="term" value="F:transferase activity"/>
    <property type="evidence" value="ECO:0007669"/>
    <property type="project" value="UniProtKB-KW"/>
</dbReference>
<dbReference type="EMBL" id="JBBCAQ010000033">
    <property type="protein sequence ID" value="KAK7582727.1"/>
    <property type="molecule type" value="Genomic_DNA"/>
</dbReference>
<sequence>MSCPKGNYVNGVLKGLQSVIAEIVKLQESQCRTAWNKSVIKSAADQSSTAANGALKSLSQIEPVQVEKNVAEILQRSSMIFEGLSAVAKYAQVSIPRKSLQDYEIEVPNELTLYSVQQRQNVSCAQDPSKHENLTENFVINESDVVAQHETRLKIEVEEHISPESILHREPVKIRQSKTKVSSPRPVISQKSNLGAPVAKKSYQRPSVTIIRFFDNRFYQICLFCLNFQLDGKAKERAVPASRLARVTSFGSLIVGLGLGTAAEMTRKTLGLSQKSSVANTLDSAFITPANAERIVNTLCKVRGAALKIGQILSIQDSNIISPEFQKLFERVRQSADFMPTWQVEDVMKKELGKDWKEHFKSFEMKPFAAASIGQVHAGTLPDGREVAVKIQYPGVAKGIESDIDNLMMVLKFWDVFPKGMYIDNLVEVAKKELSWEVDYSREAECTKKFKKLLEPFEDYYVPDVIDELCTNRVFTSELIEGIPVDKCVDMDFESRCHISMLIQVLVLHEMFVFRFMQTDPNWSNFFYNPNTRKLILLDFGASRSYDRKFMDQYLHVVKAALDGDRKKVLSYSEKMGFLTGYESKVMQDAHIDAVMILGEILSKEGFDFGVQNTVSRIQSLVPTIIHHRLCPPPEEVYSLHRKLSGAFLLYTKLGARLCCHELFMNIYNQYQFDEKSFGQLISAL</sequence>
<comment type="pathway">
    <text evidence="1">Cofactor biosynthesis; ubiquinone biosynthesis.</text>
</comment>
<keyword evidence="3" id="KW-0808">Transferase</keyword>
<comment type="caution">
    <text evidence="7">The sequence shown here is derived from an EMBL/GenBank/DDBJ whole genome shotgun (WGS) entry which is preliminary data.</text>
</comment>
<proteinExistence type="inferred from homology"/>
<keyword evidence="8" id="KW-1185">Reference proteome</keyword>
<accession>A0AAN9TG62</accession>
<dbReference type="InterPro" id="IPR011009">
    <property type="entry name" value="Kinase-like_dom_sf"/>
</dbReference>
<evidence type="ECO:0000256" key="3">
    <source>
        <dbReference type="ARBA" id="ARBA00022679"/>
    </source>
</evidence>
<dbReference type="CDD" id="cd13970">
    <property type="entry name" value="ABC1_ADCK3"/>
    <property type="match status" value="1"/>
</dbReference>
<dbReference type="InterPro" id="IPR051409">
    <property type="entry name" value="Atypical_kinase_ADCK"/>
</dbReference>
<evidence type="ECO:0000256" key="4">
    <source>
        <dbReference type="ARBA" id="ARBA00022741"/>
    </source>
</evidence>
<dbReference type="Proteomes" id="UP001367676">
    <property type="component" value="Unassembled WGS sequence"/>
</dbReference>
<evidence type="ECO:0000256" key="5">
    <source>
        <dbReference type="ARBA" id="ARBA00022840"/>
    </source>
</evidence>
<evidence type="ECO:0000259" key="6">
    <source>
        <dbReference type="Pfam" id="PF03109"/>
    </source>
</evidence>
<keyword evidence="4" id="KW-0547">Nucleotide-binding</keyword>
<gene>
    <name evidence="7" type="ORF">V9T40_014172</name>
</gene>
<dbReference type="InterPro" id="IPR004147">
    <property type="entry name" value="ABC1_dom"/>
</dbReference>
<dbReference type="PANTHER" id="PTHR43851">
    <property type="match status" value="1"/>
</dbReference>